<feature type="non-terminal residue" evidence="2">
    <location>
        <position position="46"/>
    </location>
</feature>
<dbReference type="EMBL" id="CADCUB010000018">
    <property type="protein sequence ID" value="CAA9308539.1"/>
    <property type="molecule type" value="Genomic_DNA"/>
</dbReference>
<evidence type="ECO:0000313" key="2">
    <source>
        <dbReference type="EMBL" id="CAA9308539.1"/>
    </source>
</evidence>
<protein>
    <submittedName>
        <fullName evidence="2">Uncharacterized protein</fullName>
    </submittedName>
</protein>
<proteinExistence type="predicted"/>
<organism evidence="2">
    <name type="scientific">uncultured Frankineae bacterium</name>
    <dbReference type="NCBI Taxonomy" id="437475"/>
    <lineage>
        <taxon>Bacteria</taxon>
        <taxon>Bacillati</taxon>
        <taxon>Actinomycetota</taxon>
        <taxon>Actinomycetes</taxon>
        <taxon>Frankiales</taxon>
        <taxon>environmental samples</taxon>
    </lineage>
</organism>
<sequence length="46" mass="5086">CTSTSPVSRWWRSASCSSTRWSASSAGGARRSTRWRSCRVPRPGRG</sequence>
<feature type="compositionally biased region" description="Basic residues" evidence="1">
    <location>
        <begin position="31"/>
        <end position="46"/>
    </location>
</feature>
<evidence type="ECO:0000256" key="1">
    <source>
        <dbReference type="SAM" id="MobiDB-lite"/>
    </source>
</evidence>
<accession>A0A6J4KPJ8</accession>
<reference evidence="2" key="1">
    <citation type="submission" date="2020-02" db="EMBL/GenBank/DDBJ databases">
        <authorList>
            <person name="Meier V. D."/>
        </authorList>
    </citation>
    <scope>NUCLEOTIDE SEQUENCE</scope>
    <source>
        <strain evidence="2">AVDCRST_MAG07</strain>
    </source>
</reference>
<feature type="region of interest" description="Disordered" evidence="1">
    <location>
        <begin position="20"/>
        <end position="46"/>
    </location>
</feature>
<dbReference type="AlphaFoldDB" id="A0A6J4KPJ8"/>
<name>A0A6J4KPJ8_9ACTN</name>
<gene>
    <name evidence="2" type="ORF">AVDCRST_MAG07-464</name>
</gene>
<feature type="non-terminal residue" evidence="2">
    <location>
        <position position="1"/>
    </location>
</feature>
<feature type="compositionally biased region" description="Low complexity" evidence="1">
    <location>
        <begin position="20"/>
        <end position="30"/>
    </location>
</feature>